<dbReference type="Pfam" id="PF07727">
    <property type="entry name" value="RVT_2"/>
    <property type="match status" value="1"/>
</dbReference>
<reference evidence="2" key="1">
    <citation type="journal article" date="2012" name="Nature">
        <title>The tomato genome sequence provides insights into fleshy fruit evolution.</title>
        <authorList>
            <consortium name="Tomato Genome Consortium"/>
        </authorList>
    </citation>
    <scope>NUCLEOTIDE SEQUENCE [LARGE SCALE GENOMIC DNA]</scope>
    <source>
        <strain evidence="2">cv. Heinz 1706</strain>
    </source>
</reference>
<dbReference type="Gramene" id="Solyc05g024487.1.1">
    <property type="protein sequence ID" value="Solyc05g024487.1.1"/>
    <property type="gene ID" value="Solyc05g024487.1"/>
</dbReference>
<dbReference type="PANTHER" id="PTHR11439:SF471">
    <property type="entry name" value="REVERSE TRANSCRIPTASE TY1_COPIA-TYPE DOMAIN-CONTAINING PROTEIN"/>
    <property type="match status" value="1"/>
</dbReference>
<dbReference type="STRING" id="4081.A0A3Q7GKK0"/>
<dbReference type="InParanoid" id="A0A3Q7GKK0"/>
<dbReference type="PANTHER" id="PTHR11439">
    <property type="entry name" value="GAG-POL-RELATED RETROTRANSPOSON"/>
    <property type="match status" value="1"/>
</dbReference>
<evidence type="ECO:0000313" key="3">
    <source>
        <dbReference type="Proteomes" id="UP000004994"/>
    </source>
</evidence>
<keyword evidence="3" id="KW-1185">Reference proteome</keyword>
<dbReference type="Proteomes" id="UP000004994">
    <property type="component" value="Chromosome 5"/>
</dbReference>
<proteinExistence type="predicted"/>
<name>A0A3Q7GKK0_SOLLC</name>
<dbReference type="EnsemblPlants" id="Solyc05g024487.1.1">
    <property type="protein sequence ID" value="Solyc05g024487.1.1"/>
    <property type="gene ID" value="Solyc05g024487.1"/>
</dbReference>
<feature type="domain" description="Reverse transcriptase Ty1/copia-type" evidence="1">
    <location>
        <begin position="4"/>
        <end position="85"/>
    </location>
</feature>
<protein>
    <recommendedName>
        <fullName evidence="1">Reverse transcriptase Ty1/copia-type domain-containing protein</fullName>
    </recommendedName>
</protein>
<reference evidence="2" key="2">
    <citation type="submission" date="2019-01" db="UniProtKB">
        <authorList>
            <consortium name="EnsemblPlants"/>
        </authorList>
    </citation>
    <scope>IDENTIFICATION</scope>
    <source>
        <strain evidence="2">cv. Heinz 1706</strain>
    </source>
</reference>
<dbReference type="InterPro" id="IPR013103">
    <property type="entry name" value="RVT_2"/>
</dbReference>
<organism evidence="2">
    <name type="scientific">Solanum lycopersicum</name>
    <name type="common">Tomato</name>
    <name type="synonym">Lycopersicon esculentum</name>
    <dbReference type="NCBI Taxonomy" id="4081"/>
    <lineage>
        <taxon>Eukaryota</taxon>
        <taxon>Viridiplantae</taxon>
        <taxon>Streptophyta</taxon>
        <taxon>Embryophyta</taxon>
        <taxon>Tracheophyta</taxon>
        <taxon>Spermatophyta</taxon>
        <taxon>Magnoliopsida</taxon>
        <taxon>eudicotyledons</taxon>
        <taxon>Gunneridae</taxon>
        <taxon>Pentapetalae</taxon>
        <taxon>asterids</taxon>
        <taxon>lamiids</taxon>
        <taxon>Solanales</taxon>
        <taxon>Solanaceae</taxon>
        <taxon>Solanoideae</taxon>
        <taxon>Solaneae</taxon>
        <taxon>Solanum</taxon>
        <taxon>Solanum subgen. Lycopersicon</taxon>
    </lineage>
</organism>
<evidence type="ECO:0000313" key="2">
    <source>
        <dbReference type="EnsemblPlants" id="Solyc05g024487.1.1"/>
    </source>
</evidence>
<evidence type="ECO:0000259" key="1">
    <source>
        <dbReference type="Pfam" id="PF07727"/>
    </source>
</evidence>
<accession>A0A3Q7GKK0</accession>
<sequence length="181" mass="20302">MKVVIVMIYVDDLIVTGSIMTLINDTKHVLKDNFKIIDQGPLEYFLGIVFARNSEGILMPQRKFALQVILHLGLEGYKPIAKPTEMNGKITTMVFDTNVGVISYPLLSDIGQHQSKFTSAPKRSHMGAAIRFVRHIKQQPSSGILLSTQPSGSLNELCDAYWGSFHDTRRSITEFEDSLLF</sequence>
<dbReference type="AlphaFoldDB" id="A0A3Q7GKK0"/>